<keyword evidence="7 10" id="KW-0072">Autophagy</keyword>
<dbReference type="STRING" id="67003.A0A1X0P5B9"/>
<evidence type="ECO:0000256" key="11">
    <source>
        <dbReference type="SAM" id="MobiDB-lite"/>
    </source>
</evidence>
<evidence type="ECO:0000256" key="10">
    <source>
        <dbReference type="RuleBase" id="RU364027"/>
    </source>
</evidence>
<keyword evidence="12" id="KW-0647">Proteasome</keyword>
<evidence type="ECO:0000256" key="1">
    <source>
        <dbReference type="ARBA" id="ARBA00004511"/>
    </source>
</evidence>
<evidence type="ECO:0000256" key="5">
    <source>
        <dbReference type="ARBA" id="ARBA00022692"/>
    </source>
</evidence>
<feature type="transmembrane region" description="Helical" evidence="10">
    <location>
        <begin position="455"/>
        <end position="477"/>
    </location>
</feature>
<keyword evidence="13" id="KW-1185">Reference proteome</keyword>
<dbReference type="GO" id="GO:0034497">
    <property type="term" value="P:protein localization to phagophore assembly site"/>
    <property type="evidence" value="ECO:0007669"/>
    <property type="project" value="TreeGrafter"/>
</dbReference>
<gene>
    <name evidence="12" type="ORF">TM35_000052160</name>
</gene>
<dbReference type="InterPro" id="IPR007241">
    <property type="entry name" value="Autophagy-rel_prot_9"/>
</dbReference>
<evidence type="ECO:0000256" key="4">
    <source>
        <dbReference type="ARBA" id="ARBA00022448"/>
    </source>
</evidence>
<reference evidence="12 13" key="1">
    <citation type="submission" date="2017-03" db="EMBL/GenBank/DDBJ databases">
        <title>An alternative strategy for trypanosome survival in the mammalian bloodstream revealed through genome and transcriptome analysis of the ubiquitous bovine parasite Trypanosoma (Megatrypanum) theileri.</title>
        <authorList>
            <person name="Kelly S."/>
            <person name="Ivens A."/>
            <person name="Mott A."/>
            <person name="O'Neill E."/>
            <person name="Emms D."/>
            <person name="Macleod O."/>
            <person name="Voorheis P."/>
            <person name="Matthews J."/>
            <person name="Matthews K."/>
            <person name="Carrington M."/>
        </authorList>
    </citation>
    <scope>NUCLEOTIDE SEQUENCE [LARGE SCALE GENOMIC DNA]</scope>
    <source>
        <strain evidence="12">Edinburgh</strain>
    </source>
</reference>
<evidence type="ECO:0000256" key="3">
    <source>
        <dbReference type="ARBA" id="ARBA00018074"/>
    </source>
</evidence>
<accession>A0A1X0P5B9</accession>
<feature type="transmembrane region" description="Helical" evidence="10">
    <location>
        <begin position="382"/>
        <end position="405"/>
    </location>
</feature>
<dbReference type="RefSeq" id="XP_028885686.1">
    <property type="nucleotide sequence ID" value="XM_029022871.1"/>
</dbReference>
<dbReference type="GO" id="GO:0005776">
    <property type="term" value="C:autophagosome"/>
    <property type="evidence" value="ECO:0007669"/>
    <property type="project" value="TreeGrafter"/>
</dbReference>
<evidence type="ECO:0000256" key="2">
    <source>
        <dbReference type="ARBA" id="ARBA00006185"/>
    </source>
</evidence>
<evidence type="ECO:0000256" key="7">
    <source>
        <dbReference type="ARBA" id="ARBA00023006"/>
    </source>
</evidence>
<organism evidence="12 13">
    <name type="scientific">Trypanosoma theileri</name>
    <dbReference type="NCBI Taxonomy" id="67003"/>
    <lineage>
        <taxon>Eukaryota</taxon>
        <taxon>Discoba</taxon>
        <taxon>Euglenozoa</taxon>
        <taxon>Kinetoplastea</taxon>
        <taxon>Metakinetoplastina</taxon>
        <taxon>Trypanosomatida</taxon>
        <taxon>Trypanosomatidae</taxon>
        <taxon>Trypanosoma</taxon>
    </lineage>
</organism>
<keyword evidence="9 10" id="KW-0472">Membrane</keyword>
<comment type="similarity">
    <text evidence="2 10">Belongs to the ATG9 family.</text>
</comment>
<evidence type="ECO:0000256" key="9">
    <source>
        <dbReference type="ARBA" id="ARBA00023136"/>
    </source>
</evidence>
<dbReference type="PANTHER" id="PTHR13038:SF10">
    <property type="entry name" value="AUTOPHAGY-RELATED PROTEIN 9"/>
    <property type="match status" value="1"/>
</dbReference>
<evidence type="ECO:0000313" key="13">
    <source>
        <dbReference type="Proteomes" id="UP000192257"/>
    </source>
</evidence>
<dbReference type="OrthoDB" id="2020634at2759"/>
<comment type="subcellular location">
    <subcellularLocation>
        <location evidence="1 10">Preautophagosomal structure membrane</location>
        <topology evidence="1 10">Multi-pass membrane protein</topology>
    </subcellularLocation>
</comment>
<sequence length="635" mass="71940">MVFARLPSFSLRYQGSGRLEDVHLFMTCLYRFWYYKGLWSTCLASCVDFLNSVVIFFVVLFLTMMLDWPVALTCDEVSCGNSTLVHGLHSPALFGVGHLLIASILLLATFVALCYEFLKFLETCFLQKELESMLKPIVDGGYLTPLHRLVHLWRVMRARSEGHEEVHLTGDLPFIGNMSWGNFLDTVCAEIQRDRNFGVVAHREFDSLRAVQALMVYDNYFITLYQHGILDHKTLKYADERLLKILLCGMFDEFNTLDSGKDQISLVQRQVLKYFVFYTLLYPFVVTLFLLRVLVKNAAMMRSDWGNYISRDWNNRARCTFRLYNEVPHILSARISAGRQTAIHMVERLQPYSPGTRFIRRTSSAIVFVTVFLSLLNTSLLVSGSVAGISLIWWLSIALIAFSICSGDPPVHREYNYVSDLNKLIDELHYSQENWLFSGDSFYHAITWDFLRSRFSLILGDIIRTLLMPFILIGILYDGSIPAFVDCINHCSVRVDGLGSVARDSVFDYQDQSEEELSPGKHFNDKCAKSIASFCSVYAGWAKRCMLAAAPTIEDSGAASTSNALSQFVLDLHERVGGRAAPSLVSESQAPAVRWELTDAHERERLFVSHVMSGGAAETTNSGPLWDSVVPNTRE</sequence>
<dbReference type="GO" id="GO:0034727">
    <property type="term" value="P:piecemeal microautophagy of the nucleus"/>
    <property type="evidence" value="ECO:0007669"/>
    <property type="project" value="TreeGrafter"/>
</dbReference>
<evidence type="ECO:0000313" key="12">
    <source>
        <dbReference type="EMBL" id="ORC91620.1"/>
    </source>
</evidence>
<keyword evidence="8 10" id="KW-0445">Lipid transport</keyword>
<feature type="transmembrane region" description="Helical" evidence="10">
    <location>
        <begin position="92"/>
        <end position="118"/>
    </location>
</feature>
<evidence type="ECO:0000256" key="8">
    <source>
        <dbReference type="ARBA" id="ARBA00023055"/>
    </source>
</evidence>
<dbReference type="GeneID" id="39982651"/>
<dbReference type="GO" id="GO:0034045">
    <property type="term" value="C:phagophore assembly site membrane"/>
    <property type="evidence" value="ECO:0007669"/>
    <property type="project" value="UniProtKB-SubCell"/>
</dbReference>
<dbReference type="GO" id="GO:0000502">
    <property type="term" value="C:proteasome complex"/>
    <property type="evidence" value="ECO:0007669"/>
    <property type="project" value="UniProtKB-KW"/>
</dbReference>
<dbReference type="PANTHER" id="PTHR13038">
    <property type="entry name" value="APG9 AUTOPHAGY 9"/>
    <property type="match status" value="1"/>
</dbReference>
<dbReference type="GO" id="GO:0000422">
    <property type="term" value="P:autophagy of mitochondrion"/>
    <property type="evidence" value="ECO:0007669"/>
    <property type="project" value="TreeGrafter"/>
</dbReference>
<dbReference type="Pfam" id="PF04109">
    <property type="entry name" value="ATG9"/>
    <property type="match status" value="1"/>
</dbReference>
<dbReference type="EMBL" id="NBCO01000005">
    <property type="protein sequence ID" value="ORC91620.1"/>
    <property type="molecule type" value="Genomic_DNA"/>
</dbReference>
<name>A0A1X0P5B9_9TRYP</name>
<dbReference type="GO" id="GO:0061709">
    <property type="term" value="P:reticulophagy"/>
    <property type="evidence" value="ECO:0007669"/>
    <property type="project" value="TreeGrafter"/>
</dbReference>
<dbReference type="AlphaFoldDB" id="A0A1X0P5B9"/>
<dbReference type="VEuPathDB" id="TriTrypDB:TM35_000052160"/>
<protein>
    <recommendedName>
        <fullName evidence="3 10">Autophagy-related protein 9</fullName>
    </recommendedName>
</protein>
<proteinExistence type="inferred from homology"/>
<evidence type="ECO:0000256" key="6">
    <source>
        <dbReference type="ARBA" id="ARBA00022989"/>
    </source>
</evidence>
<comment type="caution">
    <text evidence="12">The sequence shown here is derived from an EMBL/GenBank/DDBJ whole genome shotgun (WGS) entry which is preliminary data.</text>
</comment>
<dbReference type="GO" id="GO:0006869">
    <property type="term" value="P:lipid transport"/>
    <property type="evidence" value="ECO:0007669"/>
    <property type="project" value="UniProtKB-KW"/>
</dbReference>
<feature type="transmembrane region" description="Helical" evidence="10">
    <location>
        <begin position="38"/>
        <end position="62"/>
    </location>
</feature>
<keyword evidence="5 10" id="KW-0812">Transmembrane</keyword>
<feature type="transmembrane region" description="Helical" evidence="10">
    <location>
        <begin position="275"/>
        <end position="295"/>
    </location>
</feature>
<comment type="function">
    <text evidence="10">Phospholipid scramblase involved in autophagy. Cycles between the preautophagosomal structure/phagophore assembly site (PAS) and the cytoplasmic vesicle pool and supplies membrane for the growing autophagosome. Lipid scramblase activity plays a key role in preautophagosomal structure/phagophore assembly by distributing the phospholipids that arrive through ATG2 from the cytoplasmic to the luminal leaflet of the bilayer, thereby driving autophagosomal membrane expansion.</text>
</comment>
<dbReference type="Proteomes" id="UP000192257">
    <property type="component" value="Unassembled WGS sequence"/>
</dbReference>
<keyword evidence="4 10" id="KW-0813">Transport</keyword>
<keyword evidence="6 10" id="KW-1133">Transmembrane helix</keyword>
<feature type="region of interest" description="Disordered" evidence="11">
    <location>
        <begin position="615"/>
        <end position="635"/>
    </location>
</feature>